<keyword evidence="6 7" id="KW-0539">Nucleus</keyword>
<evidence type="ECO:0000256" key="5">
    <source>
        <dbReference type="ARBA" id="ARBA00022927"/>
    </source>
</evidence>
<dbReference type="Pfam" id="PF21192">
    <property type="entry name" value="OB_NMD3"/>
    <property type="match status" value="1"/>
</dbReference>
<evidence type="ECO:0000256" key="3">
    <source>
        <dbReference type="ARBA" id="ARBA00022448"/>
    </source>
</evidence>
<evidence type="ECO:0000256" key="2">
    <source>
        <dbReference type="ARBA" id="ARBA00017035"/>
    </source>
</evidence>
<dbReference type="PANTHER" id="PTHR12746:SF2">
    <property type="entry name" value="60S RIBOSOMAL EXPORT PROTEIN NMD3"/>
    <property type="match status" value="1"/>
</dbReference>
<keyword evidence="4 7" id="KW-0963">Cytoplasm</keyword>
<evidence type="ECO:0000313" key="12">
    <source>
        <dbReference type="EnsemblProtists" id="PYU1_T009436"/>
    </source>
</evidence>
<dbReference type="EMBL" id="GL376622">
    <property type="status" value="NOT_ANNOTATED_CDS"/>
    <property type="molecule type" value="Genomic_DNA"/>
</dbReference>
<evidence type="ECO:0000256" key="1">
    <source>
        <dbReference type="ARBA" id="ARBA00009794"/>
    </source>
</evidence>
<dbReference type="EnsemblProtists" id="PYU1_T009436">
    <property type="protein sequence ID" value="PYU1_T009436"/>
    <property type="gene ID" value="PYU1_G009418"/>
</dbReference>
<dbReference type="InterPro" id="IPR007064">
    <property type="entry name" value="Nmd3_N"/>
</dbReference>
<evidence type="ECO:0000259" key="11">
    <source>
        <dbReference type="Pfam" id="PF21193"/>
    </source>
</evidence>
<evidence type="ECO:0000259" key="10">
    <source>
        <dbReference type="Pfam" id="PF21192"/>
    </source>
</evidence>
<keyword evidence="13" id="KW-1185">Reference proteome</keyword>
<dbReference type="InterPro" id="IPR048899">
    <property type="entry name" value="NMD_SH3"/>
</dbReference>
<dbReference type="AlphaFoldDB" id="K3WWT8"/>
<feature type="compositionally biased region" description="Polar residues" evidence="8">
    <location>
        <begin position="498"/>
        <end position="508"/>
    </location>
</feature>
<dbReference type="GO" id="GO:0043023">
    <property type="term" value="F:ribosomal large subunit binding"/>
    <property type="evidence" value="ECO:0007669"/>
    <property type="project" value="InterPro"/>
</dbReference>
<feature type="domain" description="Nmd3 N-terminal" evidence="9">
    <location>
        <begin position="5"/>
        <end position="242"/>
    </location>
</feature>
<comment type="function">
    <text evidence="7">Acts as an adapter for the XPO1/CRM1-mediated export of the 60S ribosomal subunit.</text>
</comment>
<comment type="subcellular location">
    <subcellularLocation>
        <location evidence="7">Cytoplasm</location>
    </subcellularLocation>
    <subcellularLocation>
        <location evidence="7">Nucleus</location>
    </subcellularLocation>
</comment>
<reference evidence="13" key="2">
    <citation type="submission" date="2010-04" db="EMBL/GenBank/DDBJ databases">
        <authorList>
            <person name="Buell R."/>
            <person name="Hamilton J."/>
            <person name="Hostetler J."/>
        </authorList>
    </citation>
    <scope>NUCLEOTIDE SEQUENCE [LARGE SCALE GENOMIC DNA]</scope>
    <source>
        <strain evidence="13">DAOM:BR144</strain>
    </source>
</reference>
<organism evidence="12 13">
    <name type="scientific">Globisporangium ultimum (strain ATCC 200006 / CBS 805.95 / DAOM BR144)</name>
    <name type="common">Pythium ultimum</name>
    <dbReference type="NCBI Taxonomy" id="431595"/>
    <lineage>
        <taxon>Eukaryota</taxon>
        <taxon>Sar</taxon>
        <taxon>Stramenopiles</taxon>
        <taxon>Oomycota</taxon>
        <taxon>Peronosporomycetes</taxon>
        <taxon>Pythiales</taxon>
        <taxon>Pythiaceae</taxon>
        <taxon>Globisporangium</taxon>
    </lineage>
</organism>
<name>K3WWT8_GLOUD</name>
<dbReference type="InterPro" id="IPR039768">
    <property type="entry name" value="Nmd3"/>
</dbReference>
<feature type="compositionally biased region" description="Acidic residues" evidence="8">
    <location>
        <begin position="455"/>
        <end position="496"/>
    </location>
</feature>
<comment type="similarity">
    <text evidence="1 7">Belongs to the NMD3 family.</text>
</comment>
<reference evidence="13" key="1">
    <citation type="journal article" date="2010" name="Genome Biol.">
        <title>Genome sequence of the necrotrophic plant pathogen Pythium ultimum reveals original pathogenicity mechanisms and effector repertoire.</title>
        <authorList>
            <person name="Levesque C.A."/>
            <person name="Brouwer H."/>
            <person name="Cano L."/>
            <person name="Hamilton J.P."/>
            <person name="Holt C."/>
            <person name="Huitema E."/>
            <person name="Raffaele S."/>
            <person name="Robideau G.P."/>
            <person name="Thines M."/>
            <person name="Win J."/>
            <person name="Zerillo M.M."/>
            <person name="Beakes G.W."/>
            <person name="Boore J.L."/>
            <person name="Busam D."/>
            <person name="Dumas B."/>
            <person name="Ferriera S."/>
            <person name="Fuerstenberg S.I."/>
            <person name="Gachon C.M."/>
            <person name="Gaulin E."/>
            <person name="Govers F."/>
            <person name="Grenville-Briggs L."/>
            <person name="Horner N."/>
            <person name="Hostetler J."/>
            <person name="Jiang R.H."/>
            <person name="Johnson J."/>
            <person name="Krajaejun T."/>
            <person name="Lin H."/>
            <person name="Meijer H.J."/>
            <person name="Moore B."/>
            <person name="Morris P."/>
            <person name="Phuntmart V."/>
            <person name="Puiu D."/>
            <person name="Shetty J."/>
            <person name="Stajich J.E."/>
            <person name="Tripathy S."/>
            <person name="Wawra S."/>
            <person name="van West P."/>
            <person name="Whitty B.R."/>
            <person name="Coutinho P.M."/>
            <person name="Henrissat B."/>
            <person name="Martin F."/>
            <person name="Thomas P.D."/>
            <person name="Tyler B.M."/>
            <person name="De Vries R.P."/>
            <person name="Kamoun S."/>
            <person name="Yandell M."/>
            <person name="Tisserat N."/>
            <person name="Buell C.R."/>
        </authorList>
    </citation>
    <scope>NUCLEOTIDE SEQUENCE</scope>
    <source>
        <strain evidence="13">DAOM:BR144</strain>
    </source>
</reference>
<dbReference type="GO" id="GO:0005634">
    <property type="term" value="C:nucleus"/>
    <property type="evidence" value="ECO:0007669"/>
    <property type="project" value="UniProtKB-SubCell"/>
</dbReference>
<dbReference type="Pfam" id="PF21193">
    <property type="entry name" value="NMD_SH3"/>
    <property type="match status" value="1"/>
</dbReference>
<dbReference type="OMA" id="YHNNTWR"/>
<dbReference type="GO" id="GO:0000055">
    <property type="term" value="P:ribosomal large subunit export from nucleus"/>
    <property type="evidence" value="ECO:0007669"/>
    <property type="project" value="TreeGrafter"/>
</dbReference>
<feature type="region of interest" description="Disordered" evidence="8">
    <location>
        <begin position="455"/>
        <end position="508"/>
    </location>
</feature>
<dbReference type="eggNOG" id="KOG2613">
    <property type="taxonomic scope" value="Eukaryota"/>
</dbReference>
<sequence length="508" mass="57454">MAISCCICGTSIEPNAMNMCKSCIASETDVADGIELDAELTQCKGCLRFQPRGKGQQNSSVSGAWIDCDWESAELMALCLKSVHGLQKAKLMDAGFIWTEPHSKRVKVKLTLQREVLNHAVIQNSCVVTYTVKSVQCPDCMKKYHNNTWRSLVQIRQKADHKRTFLRLEQVILKHKAHQNAIGIATVKEGMDFYFGTKSTAEKFIHFLTAHVPMRSKSSSKLISENVHNATANLQTTYSIELSPICRDDLLILPKKFAQSCGNISPIVLCARTTAMIHLVDPRTGQKSELSSDKYWKVPFLPLETSPAMTEFIVLDVEPVDERDYKNKSQQQQHQHQDSKFMVADVEVARASDFGVNDTTFIIRTHLGALLQAGDTVKGYDLTTSNFGTRYTYSLKEDELPDIVLVRKVYPREAQAGKKEKKLKTLGTFRRAKISKSEQARLEKELDAFTEEYLEELEEERENGDDYVELDDDSDYDGEDDGEDDDEDEEDQEEDLGYTQTIEVLSLE</sequence>
<dbReference type="Proteomes" id="UP000019132">
    <property type="component" value="Unassembled WGS sequence"/>
</dbReference>
<keyword evidence="5 7" id="KW-0653">Protein transport</keyword>
<protein>
    <recommendedName>
        <fullName evidence="2 7">60S ribosomal export protein NMD3</fullName>
    </recommendedName>
</protein>
<evidence type="ECO:0000256" key="7">
    <source>
        <dbReference type="RuleBase" id="RU364108"/>
    </source>
</evidence>
<evidence type="ECO:0000259" key="9">
    <source>
        <dbReference type="Pfam" id="PF04981"/>
    </source>
</evidence>
<dbReference type="VEuPathDB" id="FungiDB:PYU1_G009418"/>
<dbReference type="PANTHER" id="PTHR12746">
    <property type="entry name" value="NONSENSE-MEDIATED MRNA DECAY PROTEIN 3"/>
    <property type="match status" value="1"/>
</dbReference>
<dbReference type="InterPro" id="IPR048898">
    <property type="entry name" value="OB_NMD3"/>
</dbReference>
<proteinExistence type="inferred from homology"/>
<reference evidence="12" key="3">
    <citation type="submission" date="2015-02" db="UniProtKB">
        <authorList>
            <consortium name="EnsemblProtists"/>
        </authorList>
    </citation>
    <scope>IDENTIFICATION</scope>
    <source>
        <strain evidence="12">DAOM BR144</strain>
    </source>
</reference>
<feature type="domain" description="60S ribosomal export protein NMD3 SH3" evidence="11">
    <location>
        <begin position="245"/>
        <end position="292"/>
    </location>
</feature>
<dbReference type="GO" id="GO:0005737">
    <property type="term" value="C:cytoplasm"/>
    <property type="evidence" value="ECO:0007669"/>
    <property type="project" value="UniProtKB-SubCell"/>
</dbReference>
<evidence type="ECO:0000256" key="4">
    <source>
        <dbReference type="ARBA" id="ARBA00022490"/>
    </source>
</evidence>
<dbReference type="InParanoid" id="K3WWT8"/>
<evidence type="ECO:0000256" key="6">
    <source>
        <dbReference type="ARBA" id="ARBA00023242"/>
    </source>
</evidence>
<dbReference type="STRING" id="431595.K3WWT8"/>
<dbReference type="Pfam" id="PF04981">
    <property type="entry name" value="NMD3"/>
    <property type="match status" value="1"/>
</dbReference>
<dbReference type="HOGENOM" id="CLU_027444_3_0_1"/>
<dbReference type="GO" id="GO:0015031">
    <property type="term" value="P:protein transport"/>
    <property type="evidence" value="ECO:0007669"/>
    <property type="project" value="UniProtKB-KW"/>
</dbReference>
<keyword evidence="3 7" id="KW-0813">Transport</keyword>
<evidence type="ECO:0000256" key="8">
    <source>
        <dbReference type="SAM" id="MobiDB-lite"/>
    </source>
</evidence>
<feature type="domain" description="60S ribosomal export protein NMD3 OB-fold" evidence="10">
    <location>
        <begin position="309"/>
        <end position="408"/>
    </location>
</feature>
<accession>K3WWT8</accession>
<evidence type="ECO:0000313" key="13">
    <source>
        <dbReference type="Proteomes" id="UP000019132"/>
    </source>
</evidence>